<keyword evidence="5 14" id="KW-0347">Helicase</keyword>
<dbReference type="InterPro" id="IPR038726">
    <property type="entry name" value="PDDEXK_AddAB-type"/>
</dbReference>
<evidence type="ECO:0000256" key="10">
    <source>
        <dbReference type="ARBA" id="ARBA00023235"/>
    </source>
</evidence>
<keyword evidence="9" id="KW-0234">DNA repair</keyword>
<evidence type="ECO:0000259" key="15">
    <source>
        <dbReference type="PROSITE" id="PS51198"/>
    </source>
</evidence>
<evidence type="ECO:0000256" key="4">
    <source>
        <dbReference type="ARBA" id="ARBA00022801"/>
    </source>
</evidence>
<dbReference type="EMBL" id="VUMN01000012">
    <property type="protein sequence ID" value="MSS58523.1"/>
    <property type="molecule type" value="Genomic_DNA"/>
</dbReference>
<dbReference type="InterPro" id="IPR000212">
    <property type="entry name" value="DNA_helicase_UvrD/REP"/>
</dbReference>
<evidence type="ECO:0000256" key="5">
    <source>
        <dbReference type="ARBA" id="ARBA00022806"/>
    </source>
</evidence>
<dbReference type="PANTHER" id="PTHR11070:SF48">
    <property type="entry name" value="ATP-DEPENDENT HELICASE_NUCLEASE SUBUNIT A"/>
    <property type="match status" value="1"/>
</dbReference>
<dbReference type="Pfam" id="PF13361">
    <property type="entry name" value="UvrD_C"/>
    <property type="match status" value="2"/>
</dbReference>
<dbReference type="GO" id="GO:0033202">
    <property type="term" value="C:DNA helicase complex"/>
    <property type="evidence" value="ECO:0007669"/>
    <property type="project" value="TreeGrafter"/>
</dbReference>
<accession>A0A7X2NSW2</accession>
<dbReference type="PROSITE" id="PS51198">
    <property type="entry name" value="UVRD_HELICASE_ATP_BIND"/>
    <property type="match status" value="1"/>
</dbReference>
<protein>
    <recommendedName>
        <fullName evidence="12">DNA 3'-5' helicase</fullName>
        <ecNumber evidence="12">5.6.2.4</ecNumber>
    </recommendedName>
</protein>
<keyword evidence="4 14" id="KW-0378">Hydrolase</keyword>
<dbReference type="InterPro" id="IPR014017">
    <property type="entry name" value="DNA_helicase_UvrD-like_C"/>
</dbReference>
<keyword evidence="1" id="KW-0540">Nuclease</keyword>
<dbReference type="Proteomes" id="UP000461880">
    <property type="component" value="Unassembled WGS sequence"/>
</dbReference>
<evidence type="ECO:0000256" key="1">
    <source>
        <dbReference type="ARBA" id="ARBA00022722"/>
    </source>
</evidence>
<dbReference type="GO" id="GO:0004527">
    <property type="term" value="F:exonuclease activity"/>
    <property type="evidence" value="ECO:0007669"/>
    <property type="project" value="UniProtKB-KW"/>
</dbReference>
<dbReference type="AlphaFoldDB" id="A0A7X2NSW2"/>
<evidence type="ECO:0000256" key="11">
    <source>
        <dbReference type="ARBA" id="ARBA00034617"/>
    </source>
</evidence>
<evidence type="ECO:0000256" key="8">
    <source>
        <dbReference type="ARBA" id="ARBA00023125"/>
    </source>
</evidence>
<dbReference type="GO" id="GO:0005524">
    <property type="term" value="F:ATP binding"/>
    <property type="evidence" value="ECO:0007669"/>
    <property type="project" value="UniProtKB-UniRule"/>
</dbReference>
<evidence type="ECO:0000256" key="3">
    <source>
        <dbReference type="ARBA" id="ARBA00022763"/>
    </source>
</evidence>
<comment type="catalytic activity">
    <reaction evidence="11">
        <text>Couples ATP hydrolysis with the unwinding of duplex DNA by translocating in the 3'-5' direction.</text>
        <dbReference type="EC" id="5.6.2.4"/>
    </reaction>
</comment>
<dbReference type="PANTHER" id="PTHR11070">
    <property type="entry name" value="UVRD / RECB / PCRA DNA HELICASE FAMILY MEMBER"/>
    <property type="match status" value="1"/>
</dbReference>
<evidence type="ECO:0000313" key="18">
    <source>
        <dbReference type="Proteomes" id="UP000461880"/>
    </source>
</evidence>
<dbReference type="InterPro" id="IPR011604">
    <property type="entry name" value="PDDEXK-like_dom_sf"/>
</dbReference>
<dbReference type="GO" id="GO:0043138">
    <property type="term" value="F:3'-5' DNA helicase activity"/>
    <property type="evidence" value="ECO:0007669"/>
    <property type="project" value="UniProtKB-EC"/>
</dbReference>
<dbReference type="GO" id="GO:0005829">
    <property type="term" value="C:cytosol"/>
    <property type="evidence" value="ECO:0007669"/>
    <property type="project" value="TreeGrafter"/>
</dbReference>
<keyword evidence="7 14" id="KW-0067">ATP-binding</keyword>
<proteinExistence type="predicted"/>
<keyword evidence="8" id="KW-0238">DNA-binding</keyword>
<feature type="binding site" evidence="14">
    <location>
        <begin position="25"/>
        <end position="32"/>
    </location>
    <ligand>
        <name>ATP</name>
        <dbReference type="ChEBI" id="CHEBI:30616"/>
    </ligand>
</feature>
<feature type="domain" description="UvrD-like helicase C-terminal" evidence="16">
    <location>
        <begin position="484"/>
        <end position="733"/>
    </location>
</feature>
<dbReference type="SUPFAM" id="SSF52980">
    <property type="entry name" value="Restriction endonuclease-like"/>
    <property type="match status" value="1"/>
</dbReference>
<dbReference type="Pfam" id="PF12705">
    <property type="entry name" value="PDDEXK_1"/>
    <property type="match status" value="1"/>
</dbReference>
<evidence type="ECO:0000256" key="9">
    <source>
        <dbReference type="ARBA" id="ARBA00023204"/>
    </source>
</evidence>
<sequence>MAEMAFDEQQSEAIATTGTSILVSASAGAGKTGVLVARLLKRCTEDHVPLSRILALTFTSAAAAEMKKRLAAGLHEKAQKETDPEQNAYLNQQLVELENASITTIDSYCLSIIRKYYSVIGLDPATAANILSEGTKTSMEQEAWTSALKEYDHAHHEELLTMLKAFSPRSEDYEELHSIVNTLCAHANSSIDPDEWFHHAAMSYTPVTKFQDFPEGILDFFFDQWKQDCLSIQDDLNVMSRTALDSEKVKPELIDEKRNALEACMQELDHRNYSGFCLRLDELAARKTTADKKAEKYTAARDHMEATLKEMISLRYDEKTFIQDAAQMDPICHSLCELAELSHQKFAEIKRDHACMDFSDMERFALNILEANDGAAASAIRDSLDEIMIDEFQDTSELQNLILEKIAKPDNVFRVGDVKQSIYRFRQAKPELMRGLMEKPEIRRITLRHNYRSKDSIVKFTNLLFERLMNVPGLKDRYAEEDHVTIGRSAQEEPAPVPVVFEEILSPEVMEGEETPGSKELKASWIAGKILEMKQKDPSLKFRNFAVLVRSHGDKRYLRSVFDQAGIPYDIDAREGFFQSELCQTILAMCRLMCDPSDSVSLAAVCTSSFYAMEDEELARMKIGHPSFTEGVKALHPEILEESQELREIARQRGISAMLDEIALRHDFFERLPDSQKANFDYLSEQTAAQQPQSLRDFIDLMEASQEEKSSEAMSHGSDDDVVLVTTIHQSKGLQYRIVFLWSTSQNLFRDKSSPVLADDSLYLGMKYRVPFWNAERPTIQEIAISHKGDLEDLEEFTRLLYVALTRAEERLFIVDVVKKTIDPEPITASVLARRHGMTGLILSALGESELFHIEQTVPEKIKPAHSSGSAYAERLPSYQGDVPEEKVWITPSSREVSGLPDLEEEDHVRGRSFGTEVHEVIEQLPDRIWTMEDLKDTGLDEDACRMVLAFGNSALYQKALTMEIHKEYPFYIERDKFCLHGTMDFIAISDADVILIDFKTDRISDAALKDRYQEQIDAYRSALEILYPEKRITAYLWSLPQKHEVEIV</sequence>
<keyword evidence="10" id="KW-0413">Isomerase</keyword>
<evidence type="ECO:0000256" key="12">
    <source>
        <dbReference type="ARBA" id="ARBA00034808"/>
    </source>
</evidence>
<feature type="domain" description="UvrD-like helicase ATP-binding" evidence="15">
    <location>
        <begin position="4"/>
        <end position="454"/>
    </location>
</feature>
<comment type="catalytic activity">
    <reaction evidence="13">
        <text>ATP + H2O = ADP + phosphate + H(+)</text>
        <dbReference type="Rhea" id="RHEA:13065"/>
        <dbReference type="ChEBI" id="CHEBI:15377"/>
        <dbReference type="ChEBI" id="CHEBI:15378"/>
        <dbReference type="ChEBI" id="CHEBI:30616"/>
        <dbReference type="ChEBI" id="CHEBI:43474"/>
        <dbReference type="ChEBI" id="CHEBI:456216"/>
        <dbReference type="EC" id="5.6.2.4"/>
    </reaction>
</comment>
<evidence type="ECO:0000256" key="14">
    <source>
        <dbReference type="PROSITE-ProRule" id="PRU00560"/>
    </source>
</evidence>
<evidence type="ECO:0000256" key="2">
    <source>
        <dbReference type="ARBA" id="ARBA00022741"/>
    </source>
</evidence>
<dbReference type="InterPro" id="IPR027417">
    <property type="entry name" value="P-loop_NTPase"/>
</dbReference>
<organism evidence="17 18">
    <name type="scientific">Stecheria intestinalis</name>
    <dbReference type="NCBI Taxonomy" id="2606630"/>
    <lineage>
        <taxon>Bacteria</taxon>
        <taxon>Bacillati</taxon>
        <taxon>Bacillota</taxon>
        <taxon>Erysipelotrichia</taxon>
        <taxon>Erysipelotrichales</taxon>
        <taxon>Erysipelotrichaceae</taxon>
        <taxon>Stecheria</taxon>
    </lineage>
</organism>
<dbReference type="Pfam" id="PF00580">
    <property type="entry name" value="UvrD-helicase"/>
    <property type="match status" value="1"/>
</dbReference>
<dbReference type="Gene3D" id="3.40.50.300">
    <property type="entry name" value="P-loop containing nucleotide triphosphate hydrolases"/>
    <property type="match status" value="4"/>
</dbReference>
<dbReference type="EC" id="5.6.2.4" evidence="12"/>
<dbReference type="InterPro" id="IPR014016">
    <property type="entry name" value="UvrD-like_ATP-bd"/>
</dbReference>
<dbReference type="InterPro" id="IPR011335">
    <property type="entry name" value="Restrct_endonuc-II-like"/>
</dbReference>
<dbReference type="PROSITE" id="PS51217">
    <property type="entry name" value="UVRD_HELICASE_CTER"/>
    <property type="match status" value="1"/>
</dbReference>
<dbReference type="GO" id="GO:0000725">
    <property type="term" value="P:recombinational repair"/>
    <property type="evidence" value="ECO:0007669"/>
    <property type="project" value="TreeGrafter"/>
</dbReference>
<evidence type="ECO:0000259" key="16">
    <source>
        <dbReference type="PROSITE" id="PS51217"/>
    </source>
</evidence>
<keyword evidence="3" id="KW-0227">DNA damage</keyword>
<evidence type="ECO:0000256" key="6">
    <source>
        <dbReference type="ARBA" id="ARBA00022839"/>
    </source>
</evidence>
<evidence type="ECO:0000256" key="13">
    <source>
        <dbReference type="ARBA" id="ARBA00048988"/>
    </source>
</evidence>
<comment type="caution">
    <text evidence="17">The sequence shown here is derived from an EMBL/GenBank/DDBJ whole genome shotgun (WGS) entry which is preliminary data.</text>
</comment>
<keyword evidence="6" id="KW-0269">Exonuclease</keyword>
<keyword evidence="18" id="KW-1185">Reference proteome</keyword>
<evidence type="ECO:0000313" key="17">
    <source>
        <dbReference type="EMBL" id="MSS58523.1"/>
    </source>
</evidence>
<dbReference type="GO" id="GO:0003677">
    <property type="term" value="F:DNA binding"/>
    <property type="evidence" value="ECO:0007669"/>
    <property type="project" value="UniProtKB-KW"/>
</dbReference>
<name>A0A7X2NSW2_9FIRM</name>
<dbReference type="SUPFAM" id="SSF52540">
    <property type="entry name" value="P-loop containing nucleoside triphosphate hydrolases"/>
    <property type="match status" value="1"/>
</dbReference>
<keyword evidence="2 14" id="KW-0547">Nucleotide-binding</keyword>
<gene>
    <name evidence="17" type="ORF">FYJ51_06350</name>
</gene>
<evidence type="ECO:0000256" key="7">
    <source>
        <dbReference type="ARBA" id="ARBA00022840"/>
    </source>
</evidence>
<reference evidence="17 18" key="1">
    <citation type="submission" date="2019-08" db="EMBL/GenBank/DDBJ databases">
        <title>In-depth cultivation of the pig gut microbiome towards novel bacterial diversity and tailored functional studies.</title>
        <authorList>
            <person name="Wylensek D."/>
            <person name="Hitch T.C.A."/>
            <person name="Clavel T."/>
        </authorList>
    </citation>
    <scope>NUCLEOTIDE SEQUENCE [LARGE SCALE GENOMIC DNA]</scope>
    <source>
        <strain evidence="17 18">Oil+RF-744-GAM-WT-6</strain>
    </source>
</reference>
<dbReference type="Gene3D" id="3.90.320.10">
    <property type="match status" value="1"/>
</dbReference>